<dbReference type="Proteomes" id="UP000008311">
    <property type="component" value="Unassembled WGS sequence"/>
</dbReference>
<name>B9TE64_RICCO</name>
<evidence type="ECO:0000313" key="3">
    <source>
        <dbReference type="Proteomes" id="UP000008311"/>
    </source>
</evidence>
<dbReference type="EMBL" id="EQ978773">
    <property type="protein sequence ID" value="EEF25849.1"/>
    <property type="molecule type" value="Genomic_DNA"/>
</dbReference>
<evidence type="ECO:0000256" key="1">
    <source>
        <dbReference type="SAM" id="MobiDB-lite"/>
    </source>
</evidence>
<dbReference type="InParanoid" id="B9TE64"/>
<protein>
    <submittedName>
        <fullName evidence="2">Uncharacterized protein</fullName>
    </submittedName>
</protein>
<proteinExistence type="predicted"/>
<evidence type="ECO:0000313" key="2">
    <source>
        <dbReference type="EMBL" id="EEF25849.1"/>
    </source>
</evidence>
<feature type="region of interest" description="Disordered" evidence="1">
    <location>
        <begin position="315"/>
        <end position="336"/>
    </location>
</feature>
<reference evidence="3" key="1">
    <citation type="journal article" date="2010" name="Nat. Biotechnol.">
        <title>Draft genome sequence of the oilseed species Ricinus communis.</title>
        <authorList>
            <person name="Chan A.P."/>
            <person name="Crabtree J."/>
            <person name="Zhao Q."/>
            <person name="Lorenzi H."/>
            <person name="Orvis J."/>
            <person name="Puiu D."/>
            <person name="Melake-Berhan A."/>
            <person name="Jones K.M."/>
            <person name="Redman J."/>
            <person name="Chen G."/>
            <person name="Cahoon E.B."/>
            <person name="Gedil M."/>
            <person name="Stanke M."/>
            <person name="Haas B.J."/>
            <person name="Wortman J.R."/>
            <person name="Fraser-Liggett C.M."/>
            <person name="Ravel J."/>
            <person name="Rabinowicz P.D."/>
        </authorList>
    </citation>
    <scope>NUCLEOTIDE SEQUENCE [LARGE SCALE GENOMIC DNA]</scope>
    <source>
        <strain evidence="3">cv. Hale</strain>
    </source>
</reference>
<sequence>MCTAAGRGWLPRGYLREKPRPIRAHEHAARAGSAGCVAVRSRRSIVCGPGPGVCAGGAPVGAARPCRHLASTRSAPAGHRRGASRGSPRPLGGRAAHDLSRSVSCPAACTTGAWRTAAPANHGSAVAVRICLLDCALCRTRADRIGILRPGFGSACTAGGSLAGAGLALCIGTGCQRAHAALLGGHAAHRRPPASGLGCGRNHGWPAVLGGTRQRQARTTGAASTARTSDLGAACQCTVESGSHRVGRRIRRPATAAGIRGPGRPTGRLSVRLSARRPARHCPPLALCAAGAAPGQSLLVGRACGPGPVRRLDVRRRRRRRLAQRTGTGPGAPWPR</sequence>
<organism evidence="2 3">
    <name type="scientific">Ricinus communis</name>
    <name type="common">Castor bean</name>
    <dbReference type="NCBI Taxonomy" id="3988"/>
    <lineage>
        <taxon>Eukaryota</taxon>
        <taxon>Viridiplantae</taxon>
        <taxon>Streptophyta</taxon>
        <taxon>Embryophyta</taxon>
        <taxon>Tracheophyta</taxon>
        <taxon>Spermatophyta</taxon>
        <taxon>Magnoliopsida</taxon>
        <taxon>eudicotyledons</taxon>
        <taxon>Gunneridae</taxon>
        <taxon>Pentapetalae</taxon>
        <taxon>rosids</taxon>
        <taxon>fabids</taxon>
        <taxon>Malpighiales</taxon>
        <taxon>Euphorbiaceae</taxon>
        <taxon>Acalyphoideae</taxon>
        <taxon>Acalypheae</taxon>
        <taxon>Ricinus</taxon>
    </lineage>
</organism>
<gene>
    <name evidence="2" type="ORF">RCOM_1817940</name>
</gene>
<dbReference type="AlphaFoldDB" id="B9TE64"/>
<accession>B9TE64</accession>
<feature type="region of interest" description="Disordered" evidence="1">
    <location>
        <begin position="71"/>
        <end position="97"/>
    </location>
</feature>
<keyword evidence="3" id="KW-1185">Reference proteome</keyword>